<name>A0A9U8EHU1_BIOGL</name>
<sequence length="486" mass="55435">MFLITHVTLMTVVIFMVSQSLTSAAIIKKNAVPPEWENICQADENSDILKSYLLEFKEQDKVVHLKCLVSSSSVGWRFSVLRDHLNRTLNNVSVFLYVECSTGSKISLPWPMKAPGVVGVSINNCILTDKYADLWNPLFSHMKTGLRVLEIRNSNWLSESFSFNFVLNNLSSITKDYDCGHSNTIEYMVNSNVSDIVDPRDLKPQSSVNIFKNFNFSRIPGFKEAEFNARGSNSQSHRTFIHRLSLENATSTSTSVENMLSKLGEINVHKCNFSRLRVLEESYPTLMIVNYFKILVRTNFYPEIKVLNFSRSGISEMPVELVDFRKYFPKLTYMDLSRNNMTEVKLPSHFNPGSQLTLNVSYNKITRLTLDDLIAVSEVEGLFLDFRGNPIHCGCEMANLLLKMKSADFFTGKLMPYSYIKNVECASPFHLLGRRLSSLVVMWSPVDIRCNVDKRNQTSRQGVFRTWILWAFLVCTTTTGPVCNII</sequence>
<dbReference type="OrthoDB" id="6066926at2759"/>
<accession>A0A9U8EHU1</accession>
<dbReference type="OMA" id="NYITHIN"/>
<dbReference type="KEGG" id="bgt:106071658"/>
<dbReference type="SUPFAM" id="SSF52058">
    <property type="entry name" value="L domain-like"/>
    <property type="match status" value="2"/>
</dbReference>
<reference evidence="3 4" key="1">
    <citation type="submission" date="2025-04" db="UniProtKB">
        <authorList>
            <consortium name="RefSeq"/>
        </authorList>
    </citation>
    <scope>IDENTIFICATION</scope>
</reference>
<gene>
    <name evidence="3 4" type="primary">LOC106071658</name>
</gene>
<evidence type="ECO:0000313" key="3">
    <source>
        <dbReference type="RefSeq" id="XP_013087270.2"/>
    </source>
</evidence>
<dbReference type="Proteomes" id="UP001165740">
    <property type="component" value="Chromosome 7"/>
</dbReference>
<dbReference type="Gene3D" id="3.80.10.10">
    <property type="entry name" value="Ribonuclease Inhibitor"/>
    <property type="match status" value="1"/>
</dbReference>
<protein>
    <submittedName>
        <fullName evidence="3 4">Uncharacterized protein LOC106071658</fullName>
    </submittedName>
</protein>
<dbReference type="RefSeq" id="XP_013087270.2">
    <property type="nucleotide sequence ID" value="XM_013231816.2"/>
</dbReference>
<organism evidence="2 4">
    <name type="scientific">Biomphalaria glabrata</name>
    <name type="common">Bloodfluke planorb</name>
    <name type="synonym">Freshwater snail</name>
    <dbReference type="NCBI Taxonomy" id="6526"/>
    <lineage>
        <taxon>Eukaryota</taxon>
        <taxon>Metazoa</taxon>
        <taxon>Spiralia</taxon>
        <taxon>Lophotrochozoa</taxon>
        <taxon>Mollusca</taxon>
        <taxon>Gastropoda</taxon>
        <taxon>Heterobranchia</taxon>
        <taxon>Euthyneura</taxon>
        <taxon>Panpulmonata</taxon>
        <taxon>Hygrophila</taxon>
        <taxon>Lymnaeoidea</taxon>
        <taxon>Planorbidae</taxon>
        <taxon>Biomphalaria</taxon>
    </lineage>
</organism>
<evidence type="ECO:0000256" key="1">
    <source>
        <dbReference type="SAM" id="SignalP"/>
    </source>
</evidence>
<evidence type="ECO:0000313" key="4">
    <source>
        <dbReference type="RefSeq" id="XP_013087271.2"/>
    </source>
</evidence>
<keyword evidence="1" id="KW-0732">Signal</keyword>
<dbReference type="GeneID" id="106071658"/>
<feature type="chain" id="PRO_5044701675" evidence="1">
    <location>
        <begin position="25"/>
        <end position="486"/>
    </location>
</feature>
<dbReference type="InterPro" id="IPR032675">
    <property type="entry name" value="LRR_dom_sf"/>
</dbReference>
<proteinExistence type="predicted"/>
<dbReference type="RefSeq" id="XP_013087271.2">
    <property type="nucleotide sequence ID" value="XM_013231817.2"/>
</dbReference>
<dbReference type="AlphaFoldDB" id="A0A9U8EHU1"/>
<evidence type="ECO:0000313" key="2">
    <source>
        <dbReference type="Proteomes" id="UP001165740"/>
    </source>
</evidence>
<feature type="signal peptide" evidence="1">
    <location>
        <begin position="1"/>
        <end position="24"/>
    </location>
</feature>
<keyword evidence="2" id="KW-1185">Reference proteome</keyword>